<dbReference type="EMBL" id="SUMF01000013">
    <property type="protein sequence ID" value="TJZ72981.1"/>
    <property type="molecule type" value="Genomic_DNA"/>
</dbReference>
<keyword evidence="2" id="KW-1185">Reference proteome</keyword>
<sequence>MPFALCHEPGQAVPGHYALAGHVHLAVQPVGPAFERIRLPCFGLDEHSGLLLDFGAPRWSPTSPGGGCLRWATAWYGAVR</sequence>
<evidence type="ECO:0000313" key="2">
    <source>
        <dbReference type="Proteomes" id="UP000310016"/>
    </source>
</evidence>
<evidence type="ECO:0000313" key="1">
    <source>
        <dbReference type="EMBL" id="TJZ72981.1"/>
    </source>
</evidence>
<reference evidence="1 2" key="1">
    <citation type="submission" date="2019-04" db="EMBL/GenBank/DDBJ databases">
        <title>Chitiniphilus eburnea sp. nov., a novel chitinolytic bacterium isolated from aquaculture sludge.</title>
        <authorList>
            <person name="Sheng M."/>
        </authorList>
    </citation>
    <scope>NUCLEOTIDE SEQUENCE [LARGE SCALE GENOMIC DNA]</scope>
    <source>
        <strain evidence="1 2">HX-2-15</strain>
    </source>
</reference>
<organism evidence="1 2">
    <name type="scientific">Chitiniphilus eburneus</name>
    <dbReference type="NCBI Taxonomy" id="2571148"/>
    <lineage>
        <taxon>Bacteria</taxon>
        <taxon>Pseudomonadati</taxon>
        <taxon>Pseudomonadota</taxon>
        <taxon>Betaproteobacteria</taxon>
        <taxon>Neisseriales</taxon>
        <taxon>Chitinibacteraceae</taxon>
        <taxon>Chitiniphilus</taxon>
    </lineage>
</organism>
<dbReference type="RefSeq" id="WP_136773725.1">
    <property type="nucleotide sequence ID" value="NZ_CP156074.1"/>
</dbReference>
<proteinExistence type="predicted"/>
<dbReference type="AlphaFoldDB" id="A0A4U0PWR0"/>
<name>A0A4U0PWR0_9NEIS</name>
<gene>
    <name evidence="1" type="ORF">FAZ21_12240</name>
</gene>
<dbReference type="OrthoDB" id="9795838at2"/>
<evidence type="ECO:0008006" key="3">
    <source>
        <dbReference type="Google" id="ProtNLM"/>
    </source>
</evidence>
<accession>A0A4U0PWR0</accession>
<protein>
    <recommendedName>
        <fullName evidence="3">Calcineurin-like phosphoesterase domain-containing protein</fullName>
    </recommendedName>
</protein>
<dbReference type="Proteomes" id="UP000310016">
    <property type="component" value="Unassembled WGS sequence"/>
</dbReference>
<comment type="caution">
    <text evidence="1">The sequence shown here is derived from an EMBL/GenBank/DDBJ whole genome shotgun (WGS) entry which is preliminary data.</text>
</comment>